<dbReference type="GO" id="GO:0004475">
    <property type="term" value="F:mannose-1-phosphate guanylyltransferase (GTP) activity"/>
    <property type="evidence" value="ECO:0007669"/>
    <property type="project" value="UniProtKB-EC"/>
</dbReference>
<organism evidence="4 5">
    <name type="scientific">Nitrospina gracilis (strain 3/211)</name>
    <dbReference type="NCBI Taxonomy" id="1266370"/>
    <lineage>
        <taxon>Bacteria</taxon>
        <taxon>Pseudomonadati</taxon>
        <taxon>Nitrospinota/Tectimicrobiota group</taxon>
        <taxon>Nitrospinota</taxon>
        <taxon>Nitrospinia</taxon>
        <taxon>Nitrospinales</taxon>
        <taxon>Nitrospinaceae</taxon>
        <taxon>Nitrospina</taxon>
    </lineage>
</organism>
<evidence type="ECO:0000256" key="1">
    <source>
        <dbReference type="ARBA" id="ARBA00007274"/>
    </source>
</evidence>
<sequence length="334" mass="36513">MKAMILAAGFGTRLRPLTLHTPKPMVPVMNRPMLEHSIQLLRGQGINDLTINLHHLPDKVIAHFREGGGFGVHINWLKEEAILGTAGGIKNAQKFLEGAPFLVMNSDVFADIDLKHVQAFHEEKGAVLTLVLKAGDSPEACDPIEIDDSGRIVHMPGVPSKNTPDTDHRYTFTGIQVMDPRVFDYMAEGVFSGTTTDVFPQMIEDGLPVYGYIHEDYWIDIGQPASYHRIHRDVLDGTTRWRLPEPSADPGRATIIPPVHIGHECTIAESARLGPYTVLGDGCVIGENVTVDNTVCWRGITLEAEARVTRSILGDGVTVSTATRCEDAVLAAKA</sequence>
<keyword evidence="5" id="KW-1185">Reference proteome</keyword>
<feature type="domain" description="Nucleotidyl transferase" evidence="2">
    <location>
        <begin position="2"/>
        <end position="236"/>
    </location>
</feature>
<evidence type="ECO:0000259" key="2">
    <source>
        <dbReference type="Pfam" id="PF00483"/>
    </source>
</evidence>
<keyword evidence="4" id="KW-0808">Transferase</keyword>
<dbReference type="InterPro" id="IPR056729">
    <property type="entry name" value="GMPPB_C"/>
</dbReference>
<dbReference type="EC" id="2.7.7.13" evidence="4"/>
<dbReference type="OrthoDB" id="9801899at2"/>
<dbReference type="CDD" id="cd04181">
    <property type="entry name" value="NTP_transferase"/>
    <property type="match status" value="1"/>
</dbReference>
<dbReference type="EMBL" id="CAQJ01000004">
    <property type="protein sequence ID" value="CCQ89322.1"/>
    <property type="molecule type" value="Genomic_DNA"/>
</dbReference>
<keyword evidence="4" id="KW-0548">Nucleotidyltransferase</keyword>
<comment type="similarity">
    <text evidence="1">Belongs to the transferase hexapeptide repeat family.</text>
</comment>
<feature type="domain" description="Mannose-1-phosphate guanyltransferase C-terminal" evidence="3">
    <location>
        <begin position="255"/>
        <end position="331"/>
    </location>
</feature>
<dbReference type="AlphaFoldDB" id="M1YFU9"/>
<gene>
    <name evidence="4" type="ORF">NITGR_1010037</name>
</gene>
<evidence type="ECO:0000313" key="5">
    <source>
        <dbReference type="Proteomes" id="UP000011704"/>
    </source>
</evidence>
<reference evidence="4 5" key="1">
    <citation type="journal article" date="2013" name="Front. Microbiol.">
        <title>The genome of Nitrospina gracilis illuminates the metabolism and evolution of the major marine nitrite oxidizer.</title>
        <authorList>
            <person name="Luecker S."/>
            <person name="Nowka B."/>
            <person name="Rattei T."/>
            <person name="Spieck E."/>
            <person name="and Daims H."/>
        </authorList>
    </citation>
    <scope>NUCLEOTIDE SEQUENCE [LARGE SCALE GENOMIC DNA]</scope>
    <source>
        <strain evidence="4 5">3/211</strain>
    </source>
</reference>
<name>M1YFU9_NITG3</name>
<evidence type="ECO:0000259" key="3">
    <source>
        <dbReference type="Pfam" id="PF25087"/>
    </source>
</evidence>
<dbReference type="PANTHER" id="PTHR22572">
    <property type="entry name" value="SUGAR-1-PHOSPHATE GUANYL TRANSFERASE"/>
    <property type="match status" value="1"/>
</dbReference>
<dbReference type="Pfam" id="PF25087">
    <property type="entry name" value="GMPPB_C"/>
    <property type="match status" value="1"/>
</dbReference>
<dbReference type="Proteomes" id="UP000011704">
    <property type="component" value="Unassembled WGS sequence"/>
</dbReference>
<dbReference type="SUPFAM" id="SSF53448">
    <property type="entry name" value="Nucleotide-diphospho-sugar transferases"/>
    <property type="match status" value="1"/>
</dbReference>
<evidence type="ECO:0000313" key="4">
    <source>
        <dbReference type="EMBL" id="CCQ89322.1"/>
    </source>
</evidence>
<dbReference type="InterPro" id="IPR050486">
    <property type="entry name" value="Mannose-1P_guanyltransferase"/>
</dbReference>
<dbReference type="Gene3D" id="2.160.10.10">
    <property type="entry name" value="Hexapeptide repeat proteins"/>
    <property type="match status" value="1"/>
</dbReference>
<accession>M1YFU9</accession>
<dbReference type="Pfam" id="PF00483">
    <property type="entry name" value="NTP_transferase"/>
    <property type="match status" value="1"/>
</dbReference>
<dbReference type="InterPro" id="IPR005835">
    <property type="entry name" value="NTP_transferase_dom"/>
</dbReference>
<dbReference type="HOGENOM" id="CLU_029499_0_2_0"/>
<proteinExistence type="inferred from homology"/>
<dbReference type="InterPro" id="IPR029044">
    <property type="entry name" value="Nucleotide-diphossugar_trans"/>
</dbReference>
<protein>
    <submittedName>
        <fullName evidence="4">Putative Mannose-1-phosphate guanyltransferase</fullName>
        <ecNumber evidence="4">2.7.7.13</ecNumber>
    </submittedName>
</protein>
<comment type="caution">
    <text evidence="4">The sequence shown here is derived from an EMBL/GenBank/DDBJ whole genome shotgun (WGS) entry which is preliminary data.</text>
</comment>
<dbReference type="InParanoid" id="M1YFU9"/>
<dbReference type="Gene3D" id="3.90.550.10">
    <property type="entry name" value="Spore Coat Polysaccharide Biosynthesis Protein SpsA, Chain A"/>
    <property type="match status" value="1"/>
</dbReference>
<dbReference type="RefSeq" id="WP_005005623.1">
    <property type="nucleotide sequence ID" value="NZ_HG422173.1"/>
</dbReference>
<dbReference type="STRING" id="1266370.NITGR_1010037"/>